<dbReference type="FunFam" id="2.60.40.60:FF:000259">
    <property type="entry name" value="cadherin-86C isoform X3"/>
    <property type="match status" value="1"/>
</dbReference>
<dbReference type="CDD" id="cd11304">
    <property type="entry name" value="Cadherin_repeat"/>
    <property type="match status" value="5"/>
</dbReference>
<dbReference type="PANTHER" id="PTHR24025">
    <property type="entry name" value="DESMOGLEIN FAMILY MEMBER"/>
    <property type="match status" value="1"/>
</dbReference>
<feature type="domain" description="Cadherin" evidence="14">
    <location>
        <begin position="431"/>
        <end position="547"/>
    </location>
</feature>
<feature type="compositionally biased region" description="Low complexity" evidence="13">
    <location>
        <begin position="1747"/>
        <end position="1766"/>
    </location>
</feature>
<dbReference type="VEuPathDB" id="VectorBase:AFUN003885"/>
<dbReference type="EnsemblMetazoa" id="AFUN003885-RA">
    <property type="protein sequence ID" value="AFUN003885-PA"/>
    <property type="gene ID" value="AFUN003885"/>
</dbReference>
<keyword evidence="5" id="KW-0677">Repeat</keyword>
<dbReference type="GO" id="GO:0007156">
    <property type="term" value="P:homophilic cell adhesion via plasma membrane adhesion molecules"/>
    <property type="evidence" value="ECO:0007669"/>
    <property type="project" value="InterPro"/>
</dbReference>
<feature type="region of interest" description="Disordered" evidence="13">
    <location>
        <begin position="1286"/>
        <end position="1305"/>
    </location>
</feature>
<dbReference type="Gene3D" id="2.60.40.60">
    <property type="entry name" value="Cadherins"/>
    <property type="match status" value="5"/>
</dbReference>
<feature type="compositionally biased region" description="Polar residues" evidence="13">
    <location>
        <begin position="1664"/>
        <end position="1676"/>
    </location>
</feature>
<accession>A0A182RCG9</accession>
<evidence type="ECO:0000256" key="12">
    <source>
        <dbReference type="SAM" id="Coils"/>
    </source>
</evidence>
<feature type="compositionally biased region" description="Low complexity" evidence="13">
    <location>
        <begin position="1808"/>
        <end position="1817"/>
    </location>
</feature>
<keyword evidence="9" id="KW-0472">Membrane</keyword>
<dbReference type="FunFam" id="2.60.40.60:FF:000246">
    <property type="entry name" value="Cadherin 86C, isoform E"/>
    <property type="match status" value="1"/>
</dbReference>
<keyword evidence="6 11" id="KW-0106">Calcium</keyword>
<dbReference type="PROSITE" id="PS00232">
    <property type="entry name" value="CADHERIN_1"/>
    <property type="match status" value="1"/>
</dbReference>
<dbReference type="InterPro" id="IPR020894">
    <property type="entry name" value="Cadherin_CS"/>
</dbReference>
<comment type="function">
    <text evidence="10">Cadherins are calcium-dependent cell adhesion proteins. They preferentially interact with themselves in a homophilic manner in connecting cells.</text>
</comment>
<dbReference type="GO" id="GO:0005911">
    <property type="term" value="C:cell-cell junction"/>
    <property type="evidence" value="ECO:0007669"/>
    <property type="project" value="TreeGrafter"/>
</dbReference>
<dbReference type="VEuPathDB" id="VectorBase:AFUN2_000584"/>
<dbReference type="PANTHER" id="PTHR24025:SF31">
    <property type="entry name" value="NEURAL-CADHERIN"/>
    <property type="match status" value="1"/>
</dbReference>
<organism evidence="15">
    <name type="scientific">Anopheles funestus</name>
    <name type="common">African malaria mosquito</name>
    <dbReference type="NCBI Taxonomy" id="62324"/>
    <lineage>
        <taxon>Eukaryota</taxon>
        <taxon>Metazoa</taxon>
        <taxon>Ecdysozoa</taxon>
        <taxon>Arthropoda</taxon>
        <taxon>Hexapoda</taxon>
        <taxon>Insecta</taxon>
        <taxon>Pterygota</taxon>
        <taxon>Neoptera</taxon>
        <taxon>Endopterygota</taxon>
        <taxon>Diptera</taxon>
        <taxon>Nematocera</taxon>
        <taxon>Culicoidea</taxon>
        <taxon>Culicidae</taxon>
        <taxon>Anophelinae</taxon>
        <taxon>Anopheles</taxon>
    </lineage>
</organism>
<evidence type="ECO:0000256" key="8">
    <source>
        <dbReference type="ARBA" id="ARBA00022989"/>
    </source>
</evidence>
<dbReference type="GO" id="GO:0005509">
    <property type="term" value="F:calcium ion binding"/>
    <property type="evidence" value="ECO:0007669"/>
    <property type="project" value="UniProtKB-UniRule"/>
</dbReference>
<feature type="region of interest" description="Disordered" evidence="13">
    <location>
        <begin position="1109"/>
        <end position="1129"/>
    </location>
</feature>
<keyword evidence="8" id="KW-1133">Transmembrane helix</keyword>
<evidence type="ECO:0000256" key="1">
    <source>
        <dbReference type="ARBA" id="ARBA00004251"/>
    </source>
</evidence>
<dbReference type="SUPFAM" id="SSF49313">
    <property type="entry name" value="Cadherin-like"/>
    <property type="match status" value="5"/>
</dbReference>
<feature type="compositionally biased region" description="Gly residues" evidence="13">
    <location>
        <begin position="1558"/>
        <end position="1575"/>
    </location>
</feature>
<dbReference type="FunFam" id="2.60.40.60:FF:000295">
    <property type="entry name" value="Cadherin 86C, isoform E"/>
    <property type="match status" value="1"/>
</dbReference>
<proteinExistence type="predicted"/>
<evidence type="ECO:0000256" key="3">
    <source>
        <dbReference type="ARBA" id="ARBA00022692"/>
    </source>
</evidence>
<feature type="region of interest" description="Disordered" evidence="13">
    <location>
        <begin position="987"/>
        <end position="1082"/>
    </location>
</feature>
<feature type="compositionally biased region" description="Basic and acidic residues" evidence="13">
    <location>
        <begin position="993"/>
        <end position="1011"/>
    </location>
</feature>
<dbReference type="FunFam" id="2.60.40.60:FF:000098">
    <property type="entry name" value="cadherin-23 isoform X1"/>
    <property type="match status" value="1"/>
</dbReference>
<keyword evidence="3" id="KW-0812">Transmembrane</keyword>
<dbReference type="InterPro" id="IPR050971">
    <property type="entry name" value="Cadherin-domain_protein"/>
</dbReference>
<dbReference type="PROSITE" id="PS50268">
    <property type="entry name" value="CADHERIN_2"/>
    <property type="match status" value="4"/>
</dbReference>
<feature type="domain" description="Cadherin" evidence="14">
    <location>
        <begin position="314"/>
        <end position="430"/>
    </location>
</feature>
<evidence type="ECO:0000256" key="5">
    <source>
        <dbReference type="ARBA" id="ARBA00022737"/>
    </source>
</evidence>
<dbReference type="Pfam" id="PF00028">
    <property type="entry name" value="Cadherin"/>
    <property type="match status" value="1"/>
</dbReference>
<feature type="region of interest" description="Disordered" evidence="13">
    <location>
        <begin position="1476"/>
        <end position="1541"/>
    </location>
</feature>
<keyword evidence="7" id="KW-0130">Cell adhesion</keyword>
<evidence type="ECO:0000256" key="2">
    <source>
        <dbReference type="ARBA" id="ARBA00022475"/>
    </source>
</evidence>
<comment type="subcellular location">
    <subcellularLocation>
        <location evidence="1">Cell membrane</location>
        <topology evidence="1">Single-pass type I membrane protein</topology>
    </subcellularLocation>
</comment>
<feature type="region of interest" description="Disordered" evidence="13">
    <location>
        <begin position="1637"/>
        <end position="1715"/>
    </location>
</feature>
<evidence type="ECO:0000256" key="11">
    <source>
        <dbReference type="PROSITE-ProRule" id="PRU00043"/>
    </source>
</evidence>
<feature type="domain" description="Cadherin" evidence="14">
    <location>
        <begin position="548"/>
        <end position="656"/>
    </location>
</feature>
<keyword evidence="2" id="KW-1003">Cell membrane</keyword>
<dbReference type="GO" id="GO:0005886">
    <property type="term" value="C:plasma membrane"/>
    <property type="evidence" value="ECO:0007669"/>
    <property type="project" value="UniProtKB-SubCell"/>
</dbReference>
<feature type="region of interest" description="Disordered" evidence="13">
    <location>
        <begin position="1376"/>
        <end position="1458"/>
    </location>
</feature>
<feature type="compositionally biased region" description="Basic and acidic residues" evidence="13">
    <location>
        <begin position="1769"/>
        <end position="1802"/>
    </location>
</feature>
<evidence type="ECO:0000256" key="7">
    <source>
        <dbReference type="ARBA" id="ARBA00022889"/>
    </source>
</evidence>
<protein>
    <recommendedName>
        <fullName evidence="14">Cadherin domain-containing protein</fullName>
    </recommendedName>
</protein>
<evidence type="ECO:0000259" key="14">
    <source>
        <dbReference type="PROSITE" id="PS50268"/>
    </source>
</evidence>
<name>A0A182RCG9_ANOFN</name>
<feature type="domain" description="Cadherin" evidence="14">
    <location>
        <begin position="212"/>
        <end position="313"/>
    </location>
</feature>
<feature type="coiled-coil region" evidence="12">
    <location>
        <begin position="1317"/>
        <end position="1351"/>
    </location>
</feature>
<feature type="region of interest" description="Disordered" evidence="13">
    <location>
        <begin position="1731"/>
        <end position="1904"/>
    </location>
</feature>
<dbReference type="PRINTS" id="PR00205">
    <property type="entry name" value="CADHERIN"/>
</dbReference>
<keyword evidence="4" id="KW-0732">Signal</keyword>
<evidence type="ECO:0000313" key="15">
    <source>
        <dbReference type="EnsemblMetazoa" id="AFUN003885-PA"/>
    </source>
</evidence>
<evidence type="ECO:0000256" key="13">
    <source>
        <dbReference type="SAM" id="MobiDB-lite"/>
    </source>
</evidence>
<dbReference type="STRING" id="62324.A0A182RCG9"/>
<feature type="compositionally biased region" description="Basic residues" evidence="13">
    <location>
        <begin position="1425"/>
        <end position="1439"/>
    </location>
</feature>
<keyword evidence="12" id="KW-0175">Coiled coil</keyword>
<feature type="compositionally biased region" description="Low complexity" evidence="13">
    <location>
        <begin position="1654"/>
        <end position="1663"/>
    </location>
</feature>
<evidence type="ECO:0000256" key="6">
    <source>
        <dbReference type="ARBA" id="ARBA00022837"/>
    </source>
</evidence>
<feature type="compositionally biased region" description="Pro residues" evidence="13">
    <location>
        <begin position="1679"/>
        <end position="1691"/>
    </location>
</feature>
<feature type="compositionally biased region" description="Basic and acidic residues" evidence="13">
    <location>
        <begin position="1026"/>
        <end position="1076"/>
    </location>
</feature>
<evidence type="ECO:0000256" key="10">
    <source>
        <dbReference type="ARBA" id="ARBA00059331"/>
    </source>
</evidence>
<sequence>MCRLSGRATNMTRLLSHRFNRYKHCRSIKPSSINQSHIKMSCDGVTYEDAYSSTSGRRKRSCTNRFPLTLALLALVSCWPEAAGLDPKFDPSTRMRLVLVPADATVGSVIYRLRASDEEFEYPLQFELVGDASSSTVQIETLPCTKFNSICQANVILTRRLEPGRYYDFQVSVKDTKGGMSVQSCSITATNFTTPHDIIFPHKAGIIMVPEDAKKGTELDYVLSNKNPLFQKPVYLELWGSPLFGIRQKFISPETAEGTIFLLGQLDFEKQAMYHLTVLANDAYAEPGQDTRNIAGLEVVVIVEDVQDVPPVFTVAPPVTRLPAGLIPGDKVLQVHAEDGDKGVPREIRYGLVSEGNPFTSFFDINETSGEISLLRPLDDILALTHAGDPVLLTVIAEEVKVSRDEPPAMATTVQLAFFLPERSNSPPYFENDHYVARLEENAAPGTVLAFTDPYTPRVMDDDAGKNGVFSLTLLGNNGTFEISPNVAEGHANFVVRVRDNTRLDYETATYVHFQILAQELGPATNLSTLVNVTVYLADVNDNAPVFEQNDYIVDLPENMTAGTRVVQVHATDVDTAGLGGRVRYTQILGPHNTSLNLDPASGVVTVAINNHGFDREAMPEYHLYVEARDDDGIGNRAQVPLVIRLIDVNDETPTFEKSLYEFILAADLRNFTVPAFIHATDGDAEAPNNEVRYELIYGNYENKFFLHPITGELKLNAPLVPRSGAQSTVGGLRRRRRQAVGGVPPNLASTAITSQQQQQQQQKESDVFVLTARAFDLGVPVRYSTATIRVYPPESRTRTVTFIVPGSDPDRKKVQDTLADITGGRVIIQEVRPYRTGDGGIPTDLIGGGGGGSGAGTERSVVIATILYDADSVVDIAKIQQRLSINGTVTNIISQEERSAILYKAENRVLFWLLIFLAILLALGILTLLLCCICPRCPLNATNRKRILRVNNIEDDVHLVHRKQGLGKQSKSVQVAEWMGRREAWSAANRSTDSRTKPTHWEYRGRRDIGKGTLAAGTGDDGGDDRDGNPDNHGDDSGNDGNERKRANDGGKLEKHTVKIRSDMKNKSTKDDSHMHRSRTNLLNADRDMYVEDVDEHDPEYQSLKRIHHHHHHHHGGAGNGGKPAADDVLPIDDDSMRRHEMDRGSDLNYERRGSFKRQGHAAAPQLVAHGDDIEPRDQYFIKDGNAEILRLITRGRNEEENIYVNIPQQQQQQRPGATNQPQYIMVDNGGKEILMRRYIEEQANGKQIIREHYQLLPGTTFIQTIPNEVPVRRGEHVTEVKIGAAQAGRSKMGEQGETEEGGRLKPAVSTHSLMHQELEHSLKQQNALLRQILLEKEKLEERYNQYEQALETQSLPCQSMAVVVAATQTDCDTGTQTDPVRGGGIGGLGRRRTKSENDDSLSEDEYEYVRYSPPDSPDGVYLIKRRRHRKKTKHRAGKGSFSGEYSGGESTGDRKSNRRIIVVESVKRKIRTPIQEEDDELVHHGQQHGRDHHGQGGHRRGGQETRTSILRRKRNEELSRGSNGGNGHGSTSNGKEQRLKRDVLMEISDSLHGEQSRGGGGRRNNGIGGGGGGENRRKKVYRKNVKYYEDSDGSEKEVVVQKNYFSADSLDEITSDVEDYRYSVTKTSKSVTVSPKASVEQRISRRDDKTETTTTRIRLTTSESPSRRQSNGSNGPAAPPPKGPAPKPPRMSKSLSKEEGLNEPTGEQHAVNPKYMDWYYNLGKDSDSLEKRENRKRQDAQPAVGTTTLTTTTTSSTTTITTGGSRKKPDAEAGAKGKPEPAPRTSPPKEARLLKEDIQHARKVAQSQQQQQQQQHPGSEAGNSHPLLQHSEHRFEAEYGTGPQVPAPPDKLPHYLYPETPPIVSRDNKVQIKIVDSSAASTGPPPQTAAKPAVSGSTKATGTNAKTLNVSTLEDDHDSGIAMNSLLHTKGKRNKIADKKSIFTIAYDDVRIRQIRSESDTPPFS</sequence>
<feature type="region of interest" description="Disordered" evidence="13">
    <location>
        <begin position="1553"/>
        <end position="1580"/>
    </location>
</feature>
<feature type="compositionally biased region" description="Basic and acidic residues" evidence="13">
    <location>
        <begin position="1644"/>
        <end position="1653"/>
    </location>
</feature>
<dbReference type="InterPro" id="IPR015919">
    <property type="entry name" value="Cadherin-like_sf"/>
</dbReference>
<evidence type="ECO:0000256" key="9">
    <source>
        <dbReference type="ARBA" id="ARBA00023136"/>
    </source>
</evidence>
<reference evidence="15" key="1">
    <citation type="submission" date="2020-05" db="UniProtKB">
        <authorList>
            <consortium name="EnsemblMetazoa"/>
        </authorList>
    </citation>
    <scope>IDENTIFICATION</scope>
    <source>
        <strain evidence="15">FUMOZ</strain>
    </source>
</reference>
<dbReference type="InterPro" id="IPR002126">
    <property type="entry name" value="Cadherin-like_dom"/>
</dbReference>
<feature type="compositionally biased region" description="Basic and acidic residues" evidence="13">
    <location>
        <begin position="1731"/>
        <end position="1741"/>
    </location>
</feature>
<evidence type="ECO:0000256" key="4">
    <source>
        <dbReference type="ARBA" id="ARBA00022729"/>
    </source>
</evidence>
<dbReference type="SMART" id="SM00112">
    <property type="entry name" value="CA"/>
    <property type="match status" value="4"/>
</dbReference>